<feature type="transmembrane region" description="Helical" evidence="6">
    <location>
        <begin position="137"/>
        <end position="156"/>
    </location>
</feature>
<dbReference type="Proteomes" id="UP000789739">
    <property type="component" value="Unassembled WGS sequence"/>
</dbReference>
<dbReference type="PANTHER" id="PTHR43243">
    <property type="entry name" value="INNER MEMBRANE TRANSPORTER YGJI-RELATED"/>
    <property type="match status" value="1"/>
</dbReference>
<keyword evidence="4 6" id="KW-1133">Transmembrane helix</keyword>
<evidence type="ECO:0000256" key="1">
    <source>
        <dbReference type="ARBA" id="ARBA00004141"/>
    </source>
</evidence>
<feature type="transmembrane region" description="Helical" evidence="6">
    <location>
        <begin position="162"/>
        <end position="180"/>
    </location>
</feature>
<feature type="transmembrane region" description="Helical" evidence="6">
    <location>
        <begin position="104"/>
        <end position="125"/>
    </location>
</feature>
<organism evidence="7 8">
    <name type="scientific">Paraglomus brasilianum</name>
    <dbReference type="NCBI Taxonomy" id="144538"/>
    <lineage>
        <taxon>Eukaryota</taxon>
        <taxon>Fungi</taxon>
        <taxon>Fungi incertae sedis</taxon>
        <taxon>Mucoromycota</taxon>
        <taxon>Glomeromycotina</taxon>
        <taxon>Glomeromycetes</taxon>
        <taxon>Paraglomerales</taxon>
        <taxon>Paraglomeraceae</taxon>
        <taxon>Paraglomus</taxon>
    </lineage>
</organism>
<evidence type="ECO:0000256" key="4">
    <source>
        <dbReference type="ARBA" id="ARBA00022989"/>
    </source>
</evidence>
<keyword evidence="3 6" id="KW-0812">Transmembrane</keyword>
<feature type="transmembrane region" description="Helical" evidence="6">
    <location>
        <begin position="27"/>
        <end position="48"/>
    </location>
</feature>
<evidence type="ECO:0000256" key="6">
    <source>
        <dbReference type="SAM" id="Phobius"/>
    </source>
</evidence>
<dbReference type="EMBL" id="CAJVPI010003509">
    <property type="protein sequence ID" value="CAG8659229.1"/>
    <property type="molecule type" value="Genomic_DNA"/>
</dbReference>
<comment type="caution">
    <text evidence="7">The sequence shown here is derived from an EMBL/GenBank/DDBJ whole genome shotgun (WGS) entry which is preliminary data.</text>
</comment>
<evidence type="ECO:0000313" key="7">
    <source>
        <dbReference type="EMBL" id="CAG8659229.1"/>
    </source>
</evidence>
<comment type="subcellular location">
    <subcellularLocation>
        <location evidence="1">Membrane</location>
        <topology evidence="1">Multi-pass membrane protein</topology>
    </subcellularLocation>
</comment>
<reference evidence="7" key="1">
    <citation type="submission" date="2021-06" db="EMBL/GenBank/DDBJ databases">
        <authorList>
            <person name="Kallberg Y."/>
            <person name="Tangrot J."/>
            <person name="Rosling A."/>
        </authorList>
    </citation>
    <scope>NUCLEOTIDE SEQUENCE</scope>
    <source>
        <strain evidence="7">BR232B</strain>
    </source>
</reference>
<keyword evidence="2" id="KW-0813">Transport</keyword>
<name>A0A9N9E438_9GLOM</name>
<dbReference type="AlphaFoldDB" id="A0A9N9E438"/>
<dbReference type="Gene3D" id="1.20.1740.10">
    <property type="entry name" value="Amino acid/polyamine transporter I"/>
    <property type="match status" value="1"/>
</dbReference>
<dbReference type="OrthoDB" id="5982228at2759"/>
<evidence type="ECO:0000256" key="5">
    <source>
        <dbReference type="ARBA" id="ARBA00023136"/>
    </source>
</evidence>
<evidence type="ECO:0000256" key="3">
    <source>
        <dbReference type="ARBA" id="ARBA00022692"/>
    </source>
</evidence>
<evidence type="ECO:0000256" key="2">
    <source>
        <dbReference type="ARBA" id="ARBA00022448"/>
    </source>
</evidence>
<evidence type="ECO:0000313" key="8">
    <source>
        <dbReference type="Proteomes" id="UP000789739"/>
    </source>
</evidence>
<gene>
    <name evidence="7" type="ORF">PBRASI_LOCUS10692</name>
</gene>
<sequence>MTGVVNYTELNTAAPIAVAIQATGMRWLTIIVDLGALAGLTSVILISLMSQPRIFYIMAQDGLLPAAASKIHPRFKTPYITTIITGAVAAIGSAILPIDVLADLTSVGTLFAFFLVNIGVLILRIKAPHIPRGFRAPGGTYFVPVLGSIMNLFLIATCPRSSIERLFIWMAIGLVIYGLYGR</sequence>
<dbReference type="Pfam" id="PF13520">
    <property type="entry name" value="AA_permease_2"/>
    <property type="match status" value="1"/>
</dbReference>
<feature type="non-terminal residue" evidence="7">
    <location>
        <position position="182"/>
    </location>
</feature>
<protein>
    <submittedName>
        <fullName evidence="7">7542_t:CDS:1</fullName>
    </submittedName>
</protein>
<dbReference type="GO" id="GO:0016020">
    <property type="term" value="C:membrane"/>
    <property type="evidence" value="ECO:0007669"/>
    <property type="project" value="UniProtKB-SubCell"/>
</dbReference>
<keyword evidence="8" id="KW-1185">Reference proteome</keyword>
<proteinExistence type="predicted"/>
<dbReference type="PANTHER" id="PTHR43243:SF4">
    <property type="entry name" value="CATIONIC AMINO ACID TRANSPORTER 4"/>
    <property type="match status" value="1"/>
</dbReference>
<dbReference type="GO" id="GO:0015171">
    <property type="term" value="F:amino acid transmembrane transporter activity"/>
    <property type="evidence" value="ECO:0007669"/>
    <property type="project" value="TreeGrafter"/>
</dbReference>
<keyword evidence="5 6" id="KW-0472">Membrane</keyword>
<dbReference type="InterPro" id="IPR002293">
    <property type="entry name" value="AA/rel_permease1"/>
</dbReference>
<accession>A0A9N9E438</accession>
<feature type="transmembrane region" description="Helical" evidence="6">
    <location>
        <begin position="79"/>
        <end position="98"/>
    </location>
</feature>